<dbReference type="InterPro" id="IPR058543">
    <property type="entry name" value="Beta-prop_RSE1/DDB1/CPSF1_2nd"/>
</dbReference>
<feature type="region of interest" description="Disordered" evidence="2">
    <location>
        <begin position="25"/>
        <end position="44"/>
    </location>
</feature>
<reference evidence="5" key="1">
    <citation type="submission" date="2022-10" db="EMBL/GenBank/DDBJ databases">
        <title>Culturing micro-colonial fungi from biological soil crusts in the Mojave desert and describing Neophaeococcomyces mojavensis, and introducing the new genera and species Taxawa tesnikishii.</title>
        <authorList>
            <person name="Kurbessoian T."/>
            <person name="Stajich J.E."/>
        </authorList>
    </citation>
    <scope>NUCLEOTIDE SEQUENCE</scope>
    <source>
        <strain evidence="5">TK_1</strain>
    </source>
</reference>
<keyword evidence="1" id="KW-0175">Coiled coil</keyword>
<evidence type="ECO:0008006" key="7">
    <source>
        <dbReference type="Google" id="ProtNLM"/>
    </source>
</evidence>
<gene>
    <name evidence="5" type="ORF">H2201_002949</name>
</gene>
<protein>
    <recommendedName>
        <fullName evidence="7">Cleavage/polyadenylation specificity factor A subunit N-terminal domain-containing protein</fullName>
    </recommendedName>
</protein>
<evidence type="ECO:0000259" key="3">
    <source>
        <dbReference type="Pfam" id="PF10433"/>
    </source>
</evidence>
<evidence type="ECO:0000256" key="1">
    <source>
        <dbReference type="SAM" id="Coils"/>
    </source>
</evidence>
<dbReference type="InterPro" id="IPR050358">
    <property type="entry name" value="RSE1/DDB1/CFT1"/>
</dbReference>
<dbReference type="Pfam" id="PF23726">
    <property type="entry name" value="Beta-prop_RSE1_2nd"/>
    <property type="match status" value="1"/>
</dbReference>
<accession>A0ABQ9NWS7</accession>
<evidence type="ECO:0000313" key="5">
    <source>
        <dbReference type="EMBL" id="KAJ9666815.1"/>
    </source>
</evidence>
<feature type="domain" description="RSE1/DDB1/CPSF1 second beta-propeller" evidence="4">
    <location>
        <begin position="534"/>
        <end position="813"/>
    </location>
</feature>
<dbReference type="InterPro" id="IPR015943">
    <property type="entry name" value="WD40/YVTN_repeat-like_dom_sf"/>
</dbReference>
<feature type="compositionally biased region" description="Basic and acidic residues" evidence="2">
    <location>
        <begin position="27"/>
        <end position="38"/>
    </location>
</feature>
<evidence type="ECO:0000256" key="2">
    <source>
        <dbReference type="SAM" id="MobiDB-lite"/>
    </source>
</evidence>
<evidence type="ECO:0000259" key="4">
    <source>
        <dbReference type="Pfam" id="PF23726"/>
    </source>
</evidence>
<name>A0ABQ9NWS7_9PEZI</name>
<feature type="coiled-coil region" evidence="1">
    <location>
        <begin position="1295"/>
        <end position="1332"/>
    </location>
</feature>
<comment type="caution">
    <text evidence="5">The sequence shown here is derived from an EMBL/GenBank/DDBJ whole genome shotgun (WGS) entry which is preliminary data.</text>
</comment>
<evidence type="ECO:0000313" key="6">
    <source>
        <dbReference type="Proteomes" id="UP001172684"/>
    </source>
</evidence>
<sequence>MSVQTLVQVNGQWVTRTVDTQRIMAESSRRDAQDKEQRTSGATATQTVPRLGILSRTVFRSPIINFIIPARVRRKDKNDVILIGEDFIHVKEILSDGHLRHVTTKADFGARIRAARVFGEQRLPAMDARETSMDLDNSDMIPPQILVLTLESKELMFLFVHQEPSGALSFPSSVLPLPDQRSFLEQPGKHLAVDPRSRALAVAAVEGIFYIYRAKPMEQIREEFSQSPREWSPIMQELPVKFDGVILAMEFLYPALNDENHVILLVVWAKDRRLRMTCWDWDHVKGLRTVHMSVNGHPLSSMRGQEVFPVLLIPLQRSSDFILVGEQDIYLYEGVLSGAPRCNKVLVHAIAPRYPGLSKKKPRWVCWARMVRNWRLHDRADENFYLAREDGAVYYTQFAENDIERTATLSKAGLLSCTVNTAFASLDVGSSLSNPDVLVAAGDMSQGQLVRIGSWQNEGSHAGRSREDALKFNYMESLPNWAPTTDFLVTANLGGDTTAAQRDSIFTTAGRAPHGAVCELRAGLEARIGFIFDSEELSSVASVWAFADAAERGVYFVMATPTQSLLIRIGEDETGDTVVDTAFDDTSCGLDFEHTTVTAASISNQYIMQATPCAVRVLDISSASLPQVAVQELSSDETLIAASVCRHLSAVFVAIRQGSEISLRSLRISDGPGGAALRKFGDAHLLSTEITCLAVFRIQDKSYVLVGLANGSVRLMSVDPIHGLEPESEHEISAPSSQSAPSICESAIVLQSAPVSGTCTDFLIVCSLRNGTLRTMEIELIKHEADSSYDLCFGRTDTVNLGFTSTRIVSDSSKVTSAFATCGNNFCRLDYTGGRTSGLLIRSIWFTDLNQPAFQQSPVAALSQIPYGEDLDRKNLTGALACICGSQFLVARLDDEPKVVPRRIPMSDATPSRIMYSSRLEKIVTGSLQTHSPVVSPEDITSVKAQLQFVDGEKVLKTTPLAERVYAMLDWTYEDAQGRKYGFLLLGLGNLEGSWGRVTFLSARPEGNNVNVYEKFHLEFDKPVLAIALYDQTKLVIAVGSDLRLYSFDAEAKRWHSIASLELPSSATHVTTSAPYIYASTLEHSFMAFELRTDADDQLSEYTIEPVLNDSQIRETWHHLSLTLPDASPNTANASVQEDSIASSSLARQHPNLFLVSDKSCTLVGIYRLPNQTQQNAAPMLFEARLPRSIARLRQGHVRPPWCSIENVRGIIHQLGGDILGCAADGTLMSFVLLDMKAWRLIKAMENVARVGWHTDNNGLSGIDNAGTSFRRSTDLCPEHDAAGLRQRTAYHVDGDLLEQQLDKLRGLVENLETIEETRGELRRNLTSLANDALGDSDDDEDALERIVGWVKQVLKPVL</sequence>
<feature type="domain" description="RSE1/DDB1/CPSF1 first beta-propeller" evidence="3">
    <location>
        <begin position="64"/>
        <end position="456"/>
    </location>
</feature>
<dbReference type="Proteomes" id="UP001172684">
    <property type="component" value="Unassembled WGS sequence"/>
</dbReference>
<dbReference type="Gene3D" id="2.130.10.10">
    <property type="entry name" value="YVTN repeat-like/Quinoprotein amine dehydrogenase"/>
    <property type="match status" value="2"/>
</dbReference>
<dbReference type="SUPFAM" id="SSF50978">
    <property type="entry name" value="WD40 repeat-like"/>
    <property type="match status" value="1"/>
</dbReference>
<dbReference type="EMBL" id="JAPDRL010000016">
    <property type="protein sequence ID" value="KAJ9666815.1"/>
    <property type="molecule type" value="Genomic_DNA"/>
</dbReference>
<dbReference type="Pfam" id="PF10433">
    <property type="entry name" value="Beta-prop_RSE1_1st"/>
    <property type="match status" value="1"/>
</dbReference>
<dbReference type="InterPro" id="IPR036322">
    <property type="entry name" value="WD40_repeat_dom_sf"/>
</dbReference>
<keyword evidence="6" id="KW-1185">Reference proteome</keyword>
<dbReference type="PANTHER" id="PTHR10644">
    <property type="entry name" value="DNA REPAIR/RNA PROCESSING CPSF FAMILY"/>
    <property type="match status" value="1"/>
</dbReference>
<dbReference type="InterPro" id="IPR018846">
    <property type="entry name" value="Beta-prop_RSE1/DDB1/CPSF1_1st"/>
</dbReference>
<organism evidence="5 6">
    <name type="scientific">Coniosporium apollinis</name>
    <dbReference type="NCBI Taxonomy" id="61459"/>
    <lineage>
        <taxon>Eukaryota</taxon>
        <taxon>Fungi</taxon>
        <taxon>Dikarya</taxon>
        <taxon>Ascomycota</taxon>
        <taxon>Pezizomycotina</taxon>
        <taxon>Dothideomycetes</taxon>
        <taxon>Dothideomycetes incertae sedis</taxon>
        <taxon>Coniosporium</taxon>
    </lineage>
</organism>
<proteinExistence type="predicted"/>